<proteinExistence type="predicted"/>
<dbReference type="EMBL" id="FMZO01000011">
    <property type="protein sequence ID" value="SDD64220.1"/>
    <property type="molecule type" value="Genomic_DNA"/>
</dbReference>
<sequence length="135" mass="15690">MEKPKIKFRSLIELFAFLPADQALLLDVLRQIAIDTLNGYGKEKLSYNVPFFYGNRSILLIYPAAVPRGGLKSGVMFAFWFGNRLKDEAHYLEHGTNKQIYYRIYQSAEEINVKALQKLIREAVELDKTFKKNNR</sequence>
<dbReference type="STRING" id="1285928.SAMN04487894_111101"/>
<evidence type="ECO:0000313" key="2">
    <source>
        <dbReference type="EMBL" id="SDD64220.1"/>
    </source>
</evidence>
<dbReference type="AlphaFoldDB" id="A0A1G6WE54"/>
<feature type="domain" description="YdhG-like" evidence="1">
    <location>
        <begin position="27"/>
        <end position="124"/>
    </location>
</feature>
<dbReference type="Proteomes" id="UP000198757">
    <property type="component" value="Unassembled WGS sequence"/>
</dbReference>
<dbReference type="InterPro" id="IPR014922">
    <property type="entry name" value="YdhG-like"/>
</dbReference>
<dbReference type="OrthoDB" id="1120992at2"/>
<name>A0A1G6WE54_NIADE</name>
<organism evidence="2 3">
    <name type="scientific">Niabella drilacis (strain DSM 25811 / CCM 8410 / CCUG 62505 / LMG 26954 / E90)</name>
    <dbReference type="NCBI Taxonomy" id="1285928"/>
    <lineage>
        <taxon>Bacteria</taxon>
        <taxon>Pseudomonadati</taxon>
        <taxon>Bacteroidota</taxon>
        <taxon>Chitinophagia</taxon>
        <taxon>Chitinophagales</taxon>
        <taxon>Chitinophagaceae</taxon>
        <taxon>Niabella</taxon>
    </lineage>
</organism>
<accession>A0A1G6WE54</accession>
<dbReference type="Pfam" id="PF08818">
    <property type="entry name" value="DUF1801"/>
    <property type="match status" value="1"/>
</dbReference>
<gene>
    <name evidence="2" type="ORF">SAMN04487894_111101</name>
</gene>
<dbReference type="RefSeq" id="WP_090391652.1">
    <property type="nucleotide sequence ID" value="NZ_FMZO01000011.1"/>
</dbReference>
<evidence type="ECO:0000259" key="1">
    <source>
        <dbReference type="Pfam" id="PF08818"/>
    </source>
</evidence>
<dbReference type="SUPFAM" id="SSF159888">
    <property type="entry name" value="YdhG-like"/>
    <property type="match status" value="1"/>
</dbReference>
<evidence type="ECO:0000313" key="3">
    <source>
        <dbReference type="Proteomes" id="UP000198757"/>
    </source>
</evidence>
<protein>
    <recommendedName>
        <fullName evidence="1">YdhG-like domain-containing protein</fullName>
    </recommendedName>
</protein>
<keyword evidence="3" id="KW-1185">Reference proteome</keyword>
<reference evidence="3" key="1">
    <citation type="submission" date="2016-10" db="EMBL/GenBank/DDBJ databases">
        <authorList>
            <person name="Varghese N."/>
            <person name="Submissions S."/>
        </authorList>
    </citation>
    <scope>NUCLEOTIDE SEQUENCE [LARGE SCALE GENOMIC DNA]</scope>
    <source>
        <strain evidence="3">DSM 25811 / CCM 8410 / LMG 26954 / E90</strain>
    </source>
</reference>